<comment type="caution">
    <text evidence="2">The sequence shown here is derived from an EMBL/GenBank/DDBJ whole genome shotgun (WGS) entry which is preliminary data.</text>
</comment>
<dbReference type="EMBL" id="MKIO01000029">
    <property type="protein sequence ID" value="OLP55296.1"/>
    <property type="molecule type" value="Genomic_DNA"/>
</dbReference>
<accession>A0A1Q9AJ38</accession>
<reference evidence="2 3" key="1">
    <citation type="submission" date="2016-09" db="EMBL/GenBank/DDBJ databases">
        <title>Rhizobium sp. nov., a novel species isolated from the rice rhizosphere.</title>
        <authorList>
            <person name="Zhao J."/>
            <person name="Zhang X."/>
        </authorList>
    </citation>
    <scope>NUCLEOTIDE SEQUENCE [LARGE SCALE GENOMIC DNA]</scope>
    <source>
        <strain evidence="2 3">MH17</strain>
    </source>
</reference>
<dbReference type="RefSeq" id="WP_075634844.1">
    <property type="nucleotide sequence ID" value="NZ_MKIO01000029.1"/>
</dbReference>
<sequence length="261" mass="27765">MDLNAPSFQTFRHDGLDLSFFDKGDPAGPPVLLIHGFASSALVNWVFPGWLKTLGDAGYRVIALDNRGHGRSAKPHDPALYHPPAMAADARALLDHLGITSATLMGYSMGARISAFLARETPERVRALVLGGLGIGMVEGVGDWDPIADALLAPSLEEVSHERGRMFRAFADQTKSDRQALAACISTSRDLLSVEDMGRIAAPTLVAVGTRDDIGGSPQALAALMPNATALDIPNRDHMLAVGDRVFKAAVLAFLEQHAGH</sequence>
<evidence type="ECO:0000313" key="3">
    <source>
        <dbReference type="Proteomes" id="UP000186143"/>
    </source>
</evidence>
<proteinExistence type="predicted"/>
<dbReference type="Pfam" id="PF00561">
    <property type="entry name" value="Abhydrolase_1"/>
    <property type="match status" value="1"/>
</dbReference>
<keyword evidence="2" id="KW-0378">Hydrolase</keyword>
<dbReference type="InterPro" id="IPR050266">
    <property type="entry name" value="AB_hydrolase_sf"/>
</dbReference>
<dbReference type="SUPFAM" id="SSF53474">
    <property type="entry name" value="alpha/beta-Hydrolases"/>
    <property type="match status" value="1"/>
</dbReference>
<dbReference type="PANTHER" id="PTHR43798">
    <property type="entry name" value="MONOACYLGLYCEROL LIPASE"/>
    <property type="match status" value="1"/>
</dbReference>
<dbReference type="PANTHER" id="PTHR43798:SF33">
    <property type="entry name" value="HYDROLASE, PUTATIVE (AFU_ORTHOLOGUE AFUA_2G14860)-RELATED"/>
    <property type="match status" value="1"/>
</dbReference>
<dbReference type="OrthoDB" id="9804723at2"/>
<evidence type="ECO:0000313" key="2">
    <source>
        <dbReference type="EMBL" id="OLP55296.1"/>
    </source>
</evidence>
<dbReference type="GO" id="GO:0016020">
    <property type="term" value="C:membrane"/>
    <property type="evidence" value="ECO:0007669"/>
    <property type="project" value="TreeGrafter"/>
</dbReference>
<dbReference type="InterPro" id="IPR000073">
    <property type="entry name" value="AB_hydrolase_1"/>
</dbReference>
<dbReference type="Gene3D" id="3.40.50.1820">
    <property type="entry name" value="alpha/beta hydrolase"/>
    <property type="match status" value="1"/>
</dbReference>
<organism evidence="2 3">
    <name type="scientific">Xaviernesmea rhizosphaerae</name>
    <dbReference type="NCBI Taxonomy" id="1672749"/>
    <lineage>
        <taxon>Bacteria</taxon>
        <taxon>Pseudomonadati</taxon>
        <taxon>Pseudomonadota</taxon>
        <taxon>Alphaproteobacteria</taxon>
        <taxon>Hyphomicrobiales</taxon>
        <taxon>Rhizobiaceae</taxon>
        <taxon>Rhizobium/Agrobacterium group</taxon>
        <taxon>Xaviernesmea</taxon>
    </lineage>
</organism>
<feature type="domain" description="AB hydrolase-1" evidence="1">
    <location>
        <begin position="29"/>
        <end position="150"/>
    </location>
</feature>
<dbReference type="PRINTS" id="PR00111">
    <property type="entry name" value="ABHYDROLASE"/>
</dbReference>
<name>A0A1Q9AJ38_9HYPH</name>
<protein>
    <submittedName>
        <fullName evidence="2">Alpha/beta hydrolase</fullName>
    </submittedName>
</protein>
<dbReference type="STRING" id="1672749.BJF92_22285"/>
<gene>
    <name evidence="2" type="ORF">BJF92_22285</name>
</gene>
<dbReference type="GO" id="GO:0016787">
    <property type="term" value="F:hydrolase activity"/>
    <property type="evidence" value="ECO:0007669"/>
    <property type="project" value="UniProtKB-KW"/>
</dbReference>
<dbReference type="InterPro" id="IPR029058">
    <property type="entry name" value="AB_hydrolase_fold"/>
</dbReference>
<dbReference type="AlphaFoldDB" id="A0A1Q9AJ38"/>
<evidence type="ECO:0000259" key="1">
    <source>
        <dbReference type="Pfam" id="PF00561"/>
    </source>
</evidence>
<dbReference type="Proteomes" id="UP000186143">
    <property type="component" value="Unassembled WGS sequence"/>
</dbReference>